<dbReference type="InterPro" id="IPR007029">
    <property type="entry name" value="YHS_dom"/>
</dbReference>
<dbReference type="RefSeq" id="WP_105049863.1">
    <property type="nucleotide sequence ID" value="NZ_CP150661.1"/>
</dbReference>
<dbReference type="NCBIfam" id="NF041384">
    <property type="entry name" value="YHS_seleno_dom"/>
    <property type="match status" value="1"/>
</dbReference>
<evidence type="ECO:0000313" key="4">
    <source>
        <dbReference type="Proteomes" id="UP000247345"/>
    </source>
</evidence>
<feature type="signal peptide" evidence="1">
    <location>
        <begin position="1"/>
        <end position="18"/>
    </location>
</feature>
<comment type="caution">
    <text evidence="3">The sequence shown here is derived from an EMBL/GenBank/DDBJ whole genome shotgun (WGS) entry which is preliminary data.</text>
</comment>
<sequence>MKHFLLFLFLGISTTLSAQQVDYNTKKGFVAEGYDVVSYFVDKKPVEGKNKFQTNYDGAKFRFSSDEHLKMFTENPKKYVPQYGGYCAYAVAEKNTKMYIDAEAYEIRDGKLYLFYSSFFWNKLEDWKEGNTKELQAKGDENWEVLKYKKNK</sequence>
<reference evidence="3 4" key="1">
    <citation type="submission" date="2016-12" db="EMBL/GenBank/DDBJ databases">
        <title>Trade-off between light-utilization and light-protection in marine flavobacteria.</title>
        <authorList>
            <person name="Kumagai Y."/>
            <person name="Yoshizawa S."/>
            <person name="Kogure K."/>
            <person name="Iwasaki W."/>
        </authorList>
    </citation>
    <scope>NUCLEOTIDE SEQUENCE [LARGE SCALE GENOMIC DNA]</scope>
    <source>
        <strain evidence="3 4">KCTC 12100</strain>
    </source>
</reference>
<protein>
    <recommendedName>
        <fullName evidence="2">YHS domain-containing protein</fullName>
    </recommendedName>
</protein>
<dbReference type="OrthoDB" id="344729at2"/>
<evidence type="ECO:0000313" key="3">
    <source>
        <dbReference type="EMBL" id="PQJ68925.1"/>
    </source>
</evidence>
<keyword evidence="4" id="KW-1185">Reference proteome</keyword>
<gene>
    <name evidence="3" type="ORF">BTO14_12845</name>
</gene>
<dbReference type="Proteomes" id="UP000247345">
    <property type="component" value="Unassembled WGS sequence"/>
</dbReference>
<feature type="chain" id="PRO_5015178207" description="YHS domain-containing protein" evidence="1">
    <location>
        <begin position="19"/>
        <end position="152"/>
    </location>
</feature>
<dbReference type="AlphaFoldDB" id="A0A2P6C7P6"/>
<evidence type="ECO:0000256" key="1">
    <source>
        <dbReference type="SAM" id="SignalP"/>
    </source>
</evidence>
<dbReference type="EMBL" id="MSCK01000002">
    <property type="protein sequence ID" value="PQJ68925.1"/>
    <property type="molecule type" value="Genomic_DNA"/>
</dbReference>
<feature type="domain" description="YHS" evidence="2">
    <location>
        <begin position="37"/>
        <end position="83"/>
    </location>
</feature>
<name>A0A2P6C7P6_9FLAO</name>
<accession>A0A2P6C7P6</accession>
<evidence type="ECO:0000259" key="2">
    <source>
        <dbReference type="Pfam" id="PF04945"/>
    </source>
</evidence>
<proteinExistence type="predicted"/>
<organism evidence="3 4">
    <name type="scientific">Polaribacter butkevichii</name>
    <dbReference type="NCBI Taxonomy" id="218490"/>
    <lineage>
        <taxon>Bacteria</taxon>
        <taxon>Pseudomonadati</taxon>
        <taxon>Bacteroidota</taxon>
        <taxon>Flavobacteriia</taxon>
        <taxon>Flavobacteriales</taxon>
        <taxon>Flavobacteriaceae</taxon>
    </lineage>
</organism>
<dbReference type="Pfam" id="PF04945">
    <property type="entry name" value="YHS"/>
    <property type="match status" value="1"/>
</dbReference>
<keyword evidence="1" id="KW-0732">Signal</keyword>